<dbReference type="STRING" id="683960.A0A1E3NXA0"/>
<dbReference type="Gene3D" id="3.90.660.10">
    <property type="match status" value="1"/>
</dbReference>
<evidence type="ECO:0000313" key="3">
    <source>
        <dbReference type="Proteomes" id="UP000094112"/>
    </source>
</evidence>
<dbReference type="AlphaFoldDB" id="A0A1E3NXA0"/>
<dbReference type="SUPFAM" id="SSF54373">
    <property type="entry name" value="FAD-linked reductases, C-terminal domain"/>
    <property type="match status" value="1"/>
</dbReference>
<proteinExistence type="predicted"/>
<name>A0A1E3NXA0_WICAA</name>
<organism evidence="2 3">
    <name type="scientific">Wickerhamomyces anomalus (strain ATCC 58044 / CBS 1984 / NCYC 433 / NRRL Y-366-8)</name>
    <name type="common">Yeast</name>
    <name type="synonym">Hansenula anomala</name>
    <dbReference type="NCBI Taxonomy" id="683960"/>
    <lineage>
        <taxon>Eukaryota</taxon>
        <taxon>Fungi</taxon>
        <taxon>Dikarya</taxon>
        <taxon>Ascomycota</taxon>
        <taxon>Saccharomycotina</taxon>
        <taxon>Saccharomycetes</taxon>
        <taxon>Phaffomycetales</taxon>
        <taxon>Wickerhamomycetaceae</taxon>
        <taxon>Wickerhamomyces</taxon>
    </lineage>
</organism>
<dbReference type="GeneID" id="30203867"/>
<dbReference type="Proteomes" id="UP000094112">
    <property type="component" value="Unassembled WGS sequence"/>
</dbReference>
<evidence type="ECO:0000259" key="1">
    <source>
        <dbReference type="Pfam" id="PF01593"/>
    </source>
</evidence>
<dbReference type="InterPro" id="IPR002937">
    <property type="entry name" value="Amino_oxidase"/>
</dbReference>
<dbReference type="Gene3D" id="3.50.50.60">
    <property type="entry name" value="FAD/NAD(P)-binding domain"/>
    <property type="match status" value="1"/>
</dbReference>
<keyword evidence="3" id="KW-1185">Reference proteome</keyword>
<dbReference type="RefSeq" id="XP_019036489.1">
    <property type="nucleotide sequence ID" value="XM_019186621.1"/>
</dbReference>
<dbReference type="OrthoDB" id="5046242at2759"/>
<gene>
    <name evidence="2" type="ORF">WICANDRAFT_97966</name>
</gene>
<sequence length="463" mass="51846">MGTEGKVIIIGGGIAGIKAALELNKHGIDYFILEAKDRLGGRLKTVEGLNTKYDMGASWFHDTLSNPLFDTENSLPVGERAQFYYDDIPHKTFDQNGTVPADSRLEPIAVEISKYIEMENLKDLDADKSVYETVIKYFQEKKHLLSKGQIEHALGYIRKLELWHGISINELSSKYSEVENNGRNALVKNYDTILNRHVAQLSKDSYKLNTAVKSIARTSKNKKVKVTTVDGEEYEGDFAIVAVPQSIIALGEQEKGAIKFEPKLPQRITESLKKCHFGALGKVVLEFDECFWGTDDERFVCLSSPPEGFAEAILNDKTVPNFPNSETPKPFDYPILFLNFAADFNKPSLVAITQSPLTDYLEENPEKAWKFLKPYVQVISSKKDIPDPKNVFTSEWTTDPYQRGSYSACFPGDDPISAVVAFEEGFGNVRFAGEHTIMDGNGCVHGAWMSGLREATYIIDHLE</sequence>
<accession>A0A1E3NXA0</accession>
<dbReference type="InterPro" id="IPR050281">
    <property type="entry name" value="Flavin_monoamine_oxidase"/>
</dbReference>
<dbReference type="SUPFAM" id="SSF51905">
    <property type="entry name" value="FAD/NAD(P)-binding domain"/>
    <property type="match status" value="1"/>
</dbReference>
<reference evidence="2 3" key="1">
    <citation type="journal article" date="2016" name="Proc. Natl. Acad. Sci. U.S.A.">
        <title>Comparative genomics of biotechnologically important yeasts.</title>
        <authorList>
            <person name="Riley R."/>
            <person name="Haridas S."/>
            <person name="Wolfe K.H."/>
            <person name="Lopes M.R."/>
            <person name="Hittinger C.T."/>
            <person name="Goeker M."/>
            <person name="Salamov A.A."/>
            <person name="Wisecaver J.H."/>
            <person name="Long T.M."/>
            <person name="Calvey C.H."/>
            <person name="Aerts A.L."/>
            <person name="Barry K.W."/>
            <person name="Choi C."/>
            <person name="Clum A."/>
            <person name="Coughlan A.Y."/>
            <person name="Deshpande S."/>
            <person name="Douglass A.P."/>
            <person name="Hanson S.J."/>
            <person name="Klenk H.-P."/>
            <person name="LaButti K.M."/>
            <person name="Lapidus A."/>
            <person name="Lindquist E.A."/>
            <person name="Lipzen A.M."/>
            <person name="Meier-Kolthoff J.P."/>
            <person name="Ohm R.A."/>
            <person name="Otillar R.P."/>
            <person name="Pangilinan J.L."/>
            <person name="Peng Y."/>
            <person name="Rokas A."/>
            <person name="Rosa C.A."/>
            <person name="Scheuner C."/>
            <person name="Sibirny A.A."/>
            <person name="Slot J.C."/>
            <person name="Stielow J.B."/>
            <person name="Sun H."/>
            <person name="Kurtzman C.P."/>
            <person name="Blackwell M."/>
            <person name="Grigoriev I.V."/>
            <person name="Jeffries T.W."/>
        </authorList>
    </citation>
    <scope>NUCLEOTIDE SEQUENCE [LARGE SCALE GENOMIC DNA]</scope>
    <source>
        <strain evidence="3">ATCC 58044 / CBS 1984 / NCYC 433 / NRRL Y-366-8</strain>
    </source>
</reference>
<dbReference type="PANTHER" id="PTHR10742:SF410">
    <property type="entry name" value="LYSINE-SPECIFIC HISTONE DEMETHYLASE 2"/>
    <property type="match status" value="1"/>
</dbReference>
<dbReference type="PANTHER" id="PTHR10742">
    <property type="entry name" value="FLAVIN MONOAMINE OXIDASE"/>
    <property type="match status" value="1"/>
</dbReference>
<feature type="domain" description="Amine oxidase" evidence="1">
    <location>
        <begin position="14"/>
        <end position="459"/>
    </location>
</feature>
<dbReference type="InterPro" id="IPR036188">
    <property type="entry name" value="FAD/NAD-bd_sf"/>
</dbReference>
<evidence type="ECO:0000313" key="2">
    <source>
        <dbReference type="EMBL" id="ODQ57282.1"/>
    </source>
</evidence>
<dbReference type="GO" id="GO:0015940">
    <property type="term" value="P:pantothenate biosynthetic process"/>
    <property type="evidence" value="ECO:0007669"/>
    <property type="project" value="EnsemblFungi"/>
</dbReference>
<dbReference type="EMBL" id="KV454214">
    <property type="protein sequence ID" value="ODQ57282.1"/>
    <property type="molecule type" value="Genomic_DNA"/>
</dbReference>
<dbReference type="GO" id="GO:0046208">
    <property type="term" value="P:spermine catabolic process"/>
    <property type="evidence" value="ECO:0007669"/>
    <property type="project" value="EnsemblFungi"/>
</dbReference>
<dbReference type="GO" id="GO:0046592">
    <property type="term" value="F:polyamine oxidase activity"/>
    <property type="evidence" value="ECO:0007669"/>
    <property type="project" value="EnsemblFungi"/>
</dbReference>
<dbReference type="Pfam" id="PF01593">
    <property type="entry name" value="Amino_oxidase"/>
    <property type="match status" value="1"/>
</dbReference>
<protein>
    <recommendedName>
        <fullName evidence="1">Amine oxidase domain-containing protein</fullName>
    </recommendedName>
</protein>